<feature type="transmembrane region" description="Helical" evidence="1">
    <location>
        <begin position="47"/>
        <end position="66"/>
    </location>
</feature>
<dbReference type="EMBL" id="JAPFFI010000021">
    <property type="protein sequence ID" value="KAJ6333421.1"/>
    <property type="molecule type" value="Genomic_DNA"/>
</dbReference>
<sequence>MVWESKMNTALAFGEWRFHGQRSFHGDTFSGNADTFSRLYGLQLAPYSWGFFNNLISFFLLLNWCFPFY</sequence>
<accession>A0ABQ9ADW5</accession>
<reference evidence="2" key="1">
    <citation type="submission" date="2022-10" db="EMBL/GenBank/DDBJ databases">
        <authorList>
            <person name="Hyden B.L."/>
            <person name="Feng K."/>
            <person name="Yates T."/>
            <person name="Jawdy S."/>
            <person name="Smart L.B."/>
            <person name="Muchero W."/>
        </authorList>
    </citation>
    <scope>NUCLEOTIDE SEQUENCE</scope>
    <source>
        <tissue evidence="2">Shoot tip</tissue>
    </source>
</reference>
<comment type="caution">
    <text evidence="2">The sequence shown here is derived from an EMBL/GenBank/DDBJ whole genome shotgun (WGS) entry which is preliminary data.</text>
</comment>
<evidence type="ECO:0000256" key="1">
    <source>
        <dbReference type="SAM" id="Phobius"/>
    </source>
</evidence>
<keyword evidence="3" id="KW-1185">Reference proteome</keyword>
<dbReference type="Proteomes" id="UP001141253">
    <property type="component" value="Chromosome 11"/>
</dbReference>
<protein>
    <submittedName>
        <fullName evidence="2">Uncharacterized protein</fullName>
    </submittedName>
</protein>
<gene>
    <name evidence="2" type="ORF">OIU77_009317</name>
</gene>
<keyword evidence="1" id="KW-0812">Transmembrane</keyword>
<name>A0ABQ9ADW5_9ROSI</name>
<keyword evidence="1" id="KW-0472">Membrane</keyword>
<evidence type="ECO:0000313" key="3">
    <source>
        <dbReference type="Proteomes" id="UP001141253"/>
    </source>
</evidence>
<organism evidence="2 3">
    <name type="scientific">Salix suchowensis</name>
    <dbReference type="NCBI Taxonomy" id="1278906"/>
    <lineage>
        <taxon>Eukaryota</taxon>
        <taxon>Viridiplantae</taxon>
        <taxon>Streptophyta</taxon>
        <taxon>Embryophyta</taxon>
        <taxon>Tracheophyta</taxon>
        <taxon>Spermatophyta</taxon>
        <taxon>Magnoliopsida</taxon>
        <taxon>eudicotyledons</taxon>
        <taxon>Gunneridae</taxon>
        <taxon>Pentapetalae</taxon>
        <taxon>rosids</taxon>
        <taxon>fabids</taxon>
        <taxon>Malpighiales</taxon>
        <taxon>Salicaceae</taxon>
        <taxon>Saliceae</taxon>
        <taxon>Salix</taxon>
    </lineage>
</organism>
<keyword evidence="1" id="KW-1133">Transmembrane helix</keyword>
<proteinExistence type="predicted"/>
<reference evidence="2" key="2">
    <citation type="journal article" date="2023" name="Int. J. Mol. Sci.">
        <title>De Novo Assembly and Annotation of 11 Diverse Shrub Willow (Salix) Genomes Reveals Novel Gene Organization in Sex-Linked Regions.</title>
        <authorList>
            <person name="Hyden B."/>
            <person name="Feng K."/>
            <person name="Yates T.B."/>
            <person name="Jawdy S."/>
            <person name="Cereghino C."/>
            <person name="Smart L.B."/>
            <person name="Muchero W."/>
        </authorList>
    </citation>
    <scope>NUCLEOTIDE SEQUENCE</scope>
    <source>
        <tissue evidence="2">Shoot tip</tissue>
    </source>
</reference>
<evidence type="ECO:0000313" key="2">
    <source>
        <dbReference type="EMBL" id="KAJ6333421.1"/>
    </source>
</evidence>